<dbReference type="EMBL" id="BGZK01000242">
    <property type="protein sequence ID" value="GBP31143.1"/>
    <property type="molecule type" value="Genomic_DNA"/>
</dbReference>
<name>A0A4C1UXB5_EUMVA</name>
<gene>
    <name evidence="1" type="ORF">EVAR_21581_1</name>
</gene>
<protein>
    <submittedName>
        <fullName evidence="1">Uncharacterized protein</fullName>
    </submittedName>
</protein>
<dbReference type="Proteomes" id="UP000299102">
    <property type="component" value="Unassembled WGS sequence"/>
</dbReference>
<comment type="caution">
    <text evidence="1">The sequence shown here is derived from an EMBL/GenBank/DDBJ whole genome shotgun (WGS) entry which is preliminary data.</text>
</comment>
<organism evidence="1 2">
    <name type="scientific">Eumeta variegata</name>
    <name type="common">Bagworm moth</name>
    <name type="synonym">Eumeta japonica</name>
    <dbReference type="NCBI Taxonomy" id="151549"/>
    <lineage>
        <taxon>Eukaryota</taxon>
        <taxon>Metazoa</taxon>
        <taxon>Ecdysozoa</taxon>
        <taxon>Arthropoda</taxon>
        <taxon>Hexapoda</taxon>
        <taxon>Insecta</taxon>
        <taxon>Pterygota</taxon>
        <taxon>Neoptera</taxon>
        <taxon>Endopterygota</taxon>
        <taxon>Lepidoptera</taxon>
        <taxon>Glossata</taxon>
        <taxon>Ditrysia</taxon>
        <taxon>Tineoidea</taxon>
        <taxon>Psychidae</taxon>
        <taxon>Oiketicinae</taxon>
        <taxon>Eumeta</taxon>
    </lineage>
</organism>
<proteinExistence type="predicted"/>
<accession>A0A4C1UXB5</accession>
<evidence type="ECO:0000313" key="2">
    <source>
        <dbReference type="Proteomes" id="UP000299102"/>
    </source>
</evidence>
<dbReference type="AlphaFoldDB" id="A0A4C1UXB5"/>
<sequence length="100" mass="11165">MRSHAMRRGCHVGSFNTSAGVCGKAVNSSGTSRIYRSTIELSRKQPKDAGKQSLKSPVPCLIQNNIYIFIISLVMKKEINARWADDCIMASFVLRQDNPY</sequence>
<reference evidence="1 2" key="1">
    <citation type="journal article" date="2019" name="Commun. Biol.">
        <title>The bagworm genome reveals a unique fibroin gene that provides high tensile strength.</title>
        <authorList>
            <person name="Kono N."/>
            <person name="Nakamura H."/>
            <person name="Ohtoshi R."/>
            <person name="Tomita M."/>
            <person name="Numata K."/>
            <person name="Arakawa K."/>
        </authorList>
    </citation>
    <scope>NUCLEOTIDE SEQUENCE [LARGE SCALE GENOMIC DNA]</scope>
</reference>
<keyword evidence="2" id="KW-1185">Reference proteome</keyword>
<evidence type="ECO:0000313" key="1">
    <source>
        <dbReference type="EMBL" id="GBP31143.1"/>
    </source>
</evidence>